<name>A0A914AUH5_PATMI</name>
<feature type="compositionally biased region" description="Polar residues" evidence="21">
    <location>
        <begin position="54"/>
        <end position="93"/>
    </location>
</feature>
<dbReference type="InterPro" id="IPR051878">
    <property type="entry name" value="ZNRF_ubiq-protein_ligase"/>
</dbReference>
<evidence type="ECO:0000256" key="10">
    <source>
        <dbReference type="ARBA" id="ARBA00022753"/>
    </source>
</evidence>
<dbReference type="RefSeq" id="XP_038067412.1">
    <property type="nucleotide sequence ID" value="XM_038211484.1"/>
</dbReference>
<keyword evidence="12" id="KW-0833">Ubl conjugation pathway</keyword>
<dbReference type="GO" id="GO:0043161">
    <property type="term" value="P:proteasome-mediated ubiquitin-dependent protein catabolic process"/>
    <property type="evidence" value="ECO:0007669"/>
    <property type="project" value="TreeGrafter"/>
</dbReference>
<keyword evidence="14" id="KW-0472">Membrane</keyword>
<dbReference type="SMART" id="SM00184">
    <property type="entry name" value="RING"/>
    <property type="match status" value="1"/>
</dbReference>
<keyword evidence="9" id="KW-0479">Metal-binding</keyword>
<dbReference type="PROSITE" id="PS50089">
    <property type="entry name" value="ZF_RING_2"/>
    <property type="match status" value="1"/>
</dbReference>
<keyword evidence="13" id="KW-0862">Zinc</keyword>
<evidence type="ECO:0000256" key="7">
    <source>
        <dbReference type="ARBA" id="ARBA00022679"/>
    </source>
</evidence>
<keyword evidence="15" id="KW-0458">Lysosome</keyword>
<evidence type="ECO:0000256" key="14">
    <source>
        <dbReference type="ARBA" id="ARBA00023136"/>
    </source>
</evidence>
<evidence type="ECO:0000256" key="16">
    <source>
        <dbReference type="ARBA" id="ARBA00023288"/>
    </source>
</evidence>
<evidence type="ECO:0000256" key="12">
    <source>
        <dbReference type="ARBA" id="ARBA00022786"/>
    </source>
</evidence>
<sequence>MGQKVSSSPRVRMNYGGPISHQVVHDPSYADSGLGEQDNSHRHSPSVHPHLAMGSSTSQANGHQSYHQRGSYPSSTMTGSTSYAAPVLTSQQHSRSRARSLGNCSHEGASSSGSRSLNIPGMMMDLNIGQDSDDSSPEDNVSSLPMTRSRGRTFPFHAQSLPAHLFTSSLLQNVHHVQGIKCPVCSKSVPSDDVECHLVICLTKPRIVYNEDVLSVDAGECVICLDDMQQGDTIARLPCLCIYHKSCIDMWFERNRSCPEHPAD</sequence>
<dbReference type="Gene3D" id="3.30.40.10">
    <property type="entry name" value="Zinc/RING finger domain, C3HC4 (zinc finger)"/>
    <property type="match status" value="1"/>
</dbReference>
<keyword evidence="10" id="KW-0967">Endosome</keyword>
<accession>A0A914AUH5</accession>
<keyword evidence="8" id="KW-0519">Myristate</keyword>
<dbReference type="InterPro" id="IPR013083">
    <property type="entry name" value="Znf_RING/FYVE/PHD"/>
</dbReference>
<dbReference type="PANTHER" id="PTHR46661:SF4">
    <property type="entry name" value="RING-TYPE DOMAIN-CONTAINING PROTEIN"/>
    <property type="match status" value="1"/>
</dbReference>
<keyword evidence="11 20" id="KW-0863">Zinc-finger</keyword>
<dbReference type="AlphaFoldDB" id="A0A914AUH5"/>
<dbReference type="Proteomes" id="UP000887568">
    <property type="component" value="Unplaced"/>
</dbReference>
<dbReference type="GO" id="GO:0008270">
    <property type="term" value="F:zinc ion binding"/>
    <property type="evidence" value="ECO:0007669"/>
    <property type="project" value="UniProtKB-KW"/>
</dbReference>
<dbReference type="EnsemblMetazoa" id="XM_038211484.1">
    <property type="protein sequence ID" value="XP_038067412.1"/>
    <property type="gene ID" value="LOC119737275"/>
</dbReference>
<evidence type="ECO:0000256" key="2">
    <source>
        <dbReference type="ARBA" id="ARBA00004170"/>
    </source>
</evidence>
<dbReference type="OrthoDB" id="10057496at2759"/>
<evidence type="ECO:0000256" key="4">
    <source>
        <dbReference type="ARBA" id="ARBA00004371"/>
    </source>
</evidence>
<feature type="domain" description="RING-type" evidence="22">
    <location>
        <begin position="221"/>
        <end position="261"/>
    </location>
</feature>
<dbReference type="Pfam" id="PF13639">
    <property type="entry name" value="zf-RING_2"/>
    <property type="match status" value="1"/>
</dbReference>
<evidence type="ECO:0000256" key="15">
    <source>
        <dbReference type="ARBA" id="ARBA00023228"/>
    </source>
</evidence>
<evidence type="ECO:0000313" key="23">
    <source>
        <dbReference type="EnsemblMetazoa" id="XP_038067412.1"/>
    </source>
</evidence>
<dbReference type="PANTHER" id="PTHR46661">
    <property type="entry name" value="E3 UBIQUITIN-PROTEIN LIGASE ZNRF1-LIKE PROTEIN"/>
    <property type="match status" value="1"/>
</dbReference>
<evidence type="ECO:0000256" key="21">
    <source>
        <dbReference type="SAM" id="MobiDB-lite"/>
    </source>
</evidence>
<dbReference type="GO" id="GO:0070936">
    <property type="term" value="P:protein K48-linked ubiquitination"/>
    <property type="evidence" value="ECO:0007669"/>
    <property type="project" value="TreeGrafter"/>
</dbReference>
<evidence type="ECO:0000256" key="6">
    <source>
        <dbReference type="ARBA" id="ARBA00012483"/>
    </source>
</evidence>
<evidence type="ECO:0000256" key="3">
    <source>
        <dbReference type="ARBA" id="ARBA00004177"/>
    </source>
</evidence>
<dbReference type="GeneID" id="119737275"/>
<dbReference type="GO" id="GO:0005768">
    <property type="term" value="C:endosome"/>
    <property type="evidence" value="ECO:0007669"/>
    <property type="project" value="UniProtKB-SubCell"/>
</dbReference>
<evidence type="ECO:0000256" key="1">
    <source>
        <dbReference type="ARBA" id="ARBA00000900"/>
    </source>
</evidence>
<proteinExistence type="predicted"/>
<keyword evidence="24" id="KW-1185">Reference proteome</keyword>
<dbReference type="SUPFAM" id="SSF57850">
    <property type="entry name" value="RING/U-box"/>
    <property type="match status" value="1"/>
</dbReference>
<reference evidence="23" key="1">
    <citation type="submission" date="2022-11" db="UniProtKB">
        <authorList>
            <consortium name="EnsemblMetazoa"/>
        </authorList>
    </citation>
    <scope>IDENTIFICATION</scope>
</reference>
<evidence type="ECO:0000256" key="11">
    <source>
        <dbReference type="ARBA" id="ARBA00022771"/>
    </source>
</evidence>
<dbReference type="GO" id="GO:0061630">
    <property type="term" value="F:ubiquitin protein ligase activity"/>
    <property type="evidence" value="ECO:0007669"/>
    <property type="project" value="UniProtKB-EC"/>
</dbReference>
<comment type="catalytic activity">
    <reaction evidence="1">
        <text>S-ubiquitinyl-[E2 ubiquitin-conjugating enzyme]-L-cysteine + [acceptor protein]-L-lysine = [E2 ubiquitin-conjugating enzyme]-L-cysteine + N(6)-ubiquitinyl-[acceptor protein]-L-lysine.</text>
        <dbReference type="EC" id="2.3.2.27"/>
    </reaction>
</comment>
<evidence type="ECO:0000313" key="24">
    <source>
        <dbReference type="Proteomes" id="UP000887568"/>
    </source>
</evidence>
<feature type="compositionally biased region" description="Low complexity" evidence="21">
    <location>
        <begin position="105"/>
        <end position="116"/>
    </location>
</feature>
<dbReference type="GO" id="GO:0005764">
    <property type="term" value="C:lysosome"/>
    <property type="evidence" value="ECO:0007669"/>
    <property type="project" value="UniProtKB-SubCell"/>
</dbReference>
<feature type="region of interest" description="Disordered" evidence="21">
    <location>
        <begin position="1"/>
        <end position="146"/>
    </location>
</feature>
<dbReference type="InterPro" id="IPR001841">
    <property type="entry name" value="Znf_RING"/>
</dbReference>
<comment type="subcellular location">
    <subcellularLocation>
        <location evidence="3">Endosome</location>
    </subcellularLocation>
    <subcellularLocation>
        <location evidence="4">Lysosome</location>
    </subcellularLocation>
    <subcellularLocation>
        <location evidence="2">Membrane</location>
        <topology evidence="2">Peripheral membrane protein</topology>
    </subcellularLocation>
</comment>
<dbReference type="EC" id="2.3.2.27" evidence="6"/>
<evidence type="ECO:0000259" key="22">
    <source>
        <dbReference type="PROSITE" id="PS50089"/>
    </source>
</evidence>
<dbReference type="GO" id="GO:0016020">
    <property type="term" value="C:membrane"/>
    <property type="evidence" value="ECO:0007669"/>
    <property type="project" value="UniProtKB-SubCell"/>
</dbReference>
<evidence type="ECO:0000256" key="5">
    <source>
        <dbReference type="ARBA" id="ARBA00004906"/>
    </source>
</evidence>
<evidence type="ECO:0000256" key="19">
    <source>
        <dbReference type="ARBA" id="ARBA00042305"/>
    </source>
</evidence>
<evidence type="ECO:0000256" key="8">
    <source>
        <dbReference type="ARBA" id="ARBA00022707"/>
    </source>
</evidence>
<protein>
    <recommendedName>
        <fullName evidence="17">E3 ubiquitin-protein ligase ZNRF1</fullName>
        <ecNumber evidence="6">2.3.2.27</ecNumber>
    </recommendedName>
    <alternativeName>
        <fullName evidence="18">RING-type E3 ubiquitin transferase ZNRF1</fullName>
    </alternativeName>
    <alternativeName>
        <fullName evidence="19">Zinc/RING finger protein 1</fullName>
    </alternativeName>
</protein>
<organism evidence="23 24">
    <name type="scientific">Patiria miniata</name>
    <name type="common">Bat star</name>
    <name type="synonym">Asterina miniata</name>
    <dbReference type="NCBI Taxonomy" id="46514"/>
    <lineage>
        <taxon>Eukaryota</taxon>
        <taxon>Metazoa</taxon>
        <taxon>Echinodermata</taxon>
        <taxon>Eleutherozoa</taxon>
        <taxon>Asterozoa</taxon>
        <taxon>Asteroidea</taxon>
        <taxon>Valvatacea</taxon>
        <taxon>Valvatida</taxon>
        <taxon>Asterinidae</taxon>
        <taxon>Patiria</taxon>
    </lineage>
</organism>
<dbReference type="FunFam" id="3.30.40.10:FF:000235">
    <property type="entry name" value="E3 ubiquitin-protein ligase ZNRF1"/>
    <property type="match status" value="1"/>
</dbReference>
<evidence type="ECO:0000256" key="18">
    <source>
        <dbReference type="ARBA" id="ARBA00042177"/>
    </source>
</evidence>
<evidence type="ECO:0000256" key="20">
    <source>
        <dbReference type="PROSITE-ProRule" id="PRU00175"/>
    </source>
</evidence>
<comment type="pathway">
    <text evidence="5">Protein modification; protein ubiquitination.</text>
</comment>
<dbReference type="OMA" id="CSHEGAS"/>
<keyword evidence="7" id="KW-0808">Transferase</keyword>
<evidence type="ECO:0000256" key="9">
    <source>
        <dbReference type="ARBA" id="ARBA00022723"/>
    </source>
</evidence>
<evidence type="ECO:0000256" key="17">
    <source>
        <dbReference type="ARBA" id="ARBA00040227"/>
    </source>
</evidence>
<evidence type="ECO:0000256" key="13">
    <source>
        <dbReference type="ARBA" id="ARBA00022833"/>
    </source>
</evidence>
<keyword evidence="16" id="KW-0449">Lipoprotein</keyword>